<evidence type="ECO:0000256" key="4">
    <source>
        <dbReference type="ARBA" id="ARBA00023242"/>
    </source>
</evidence>
<dbReference type="Proteomes" id="UP000287033">
    <property type="component" value="Unassembled WGS sequence"/>
</dbReference>
<evidence type="ECO:0000313" key="5">
    <source>
        <dbReference type="EMBL" id="GCC45939.1"/>
    </source>
</evidence>
<keyword evidence="4" id="KW-0539">Nucleus</keyword>
<dbReference type="GO" id="GO:0000981">
    <property type="term" value="F:DNA-binding transcription factor activity, RNA polymerase II-specific"/>
    <property type="evidence" value="ECO:0007669"/>
    <property type="project" value="TreeGrafter"/>
</dbReference>
<dbReference type="InterPro" id="IPR051732">
    <property type="entry name" value="USF"/>
</dbReference>
<sequence length="40" mass="4300">MGESGNADEQTAVAIASVQQAAFTDHNIQYQFRTENNGGQ</sequence>
<comment type="caution">
    <text evidence="5">The sequence shown here is derived from an EMBL/GenBank/DDBJ whole genome shotgun (WGS) entry which is preliminary data.</text>
</comment>
<evidence type="ECO:0000256" key="3">
    <source>
        <dbReference type="ARBA" id="ARBA00023163"/>
    </source>
</evidence>
<evidence type="ECO:0000256" key="2">
    <source>
        <dbReference type="ARBA" id="ARBA00023015"/>
    </source>
</evidence>
<dbReference type="GO" id="GO:0045944">
    <property type="term" value="P:positive regulation of transcription by RNA polymerase II"/>
    <property type="evidence" value="ECO:0007669"/>
    <property type="project" value="UniProtKB-ARBA"/>
</dbReference>
<reference evidence="5 6" key="1">
    <citation type="journal article" date="2018" name="Nat. Ecol. Evol.">
        <title>Shark genomes provide insights into elasmobranch evolution and the origin of vertebrates.</title>
        <authorList>
            <person name="Hara Y"/>
            <person name="Yamaguchi K"/>
            <person name="Onimaru K"/>
            <person name="Kadota M"/>
            <person name="Koyanagi M"/>
            <person name="Keeley SD"/>
            <person name="Tatsumi K"/>
            <person name="Tanaka K"/>
            <person name="Motone F"/>
            <person name="Kageyama Y"/>
            <person name="Nozu R"/>
            <person name="Adachi N"/>
            <person name="Nishimura O"/>
            <person name="Nakagawa R"/>
            <person name="Tanegashima C"/>
            <person name="Kiyatake I"/>
            <person name="Matsumoto R"/>
            <person name="Murakumo K"/>
            <person name="Nishida K"/>
            <person name="Terakita A"/>
            <person name="Kuratani S"/>
            <person name="Sato K"/>
            <person name="Hyodo S Kuraku.S."/>
        </authorList>
    </citation>
    <scope>NUCLEOTIDE SEQUENCE [LARGE SCALE GENOMIC DNA]</scope>
</reference>
<dbReference type="PANTHER" id="PTHR46117:SF2">
    <property type="entry name" value="UPSTREAM STIMULATORY FACTOR 2"/>
    <property type="match status" value="1"/>
</dbReference>
<comment type="subcellular location">
    <subcellularLocation>
        <location evidence="1">Nucleus</location>
    </subcellularLocation>
</comment>
<evidence type="ECO:0000256" key="1">
    <source>
        <dbReference type="ARBA" id="ARBA00004123"/>
    </source>
</evidence>
<dbReference type="STRING" id="137246.A0A401TTG7"/>
<name>A0A401TTG7_CHIPU</name>
<proteinExistence type="predicted"/>
<dbReference type="AlphaFoldDB" id="A0A401TTG7"/>
<evidence type="ECO:0000313" key="6">
    <source>
        <dbReference type="Proteomes" id="UP000287033"/>
    </source>
</evidence>
<gene>
    <name evidence="5" type="ORF">chiPu_0029927</name>
</gene>
<keyword evidence="2" id="KW-0805">Transcription regulation</keyword>
<feature type="non-terminal residue" evidence="5">
    <location>
        <position position="40"/>
    </location>
</feature>
<dbReference type="PANTHER" id="PTHR46117">
    <property type="entry name" value="FI24210P1"/>
    <property type="match status" value="1"/>
</dbReference>
<dbReference type="EMBL" id="BEZZ01170221">
    <property type="protein sequence ID" value="GCC45939.1"/>
    <property type="molecule type" value="Genomic_DNA"/>
</dbReference>
<keyword evidence="3" id="KW-0804">Transcription</keyword>
<accession>A0A401TTG7</accession>
<protein>
    <submittedName>
        <fullName evidence="5">Uncharacterized protein</fullName>
    </submittedName>
</protein>
<organism evidence="5 6">
    <name type="scientific">Chiloscyllium punctatum</name>
    <name type="common">Brownbanded bambooshark</name>
    <name type="synonym">Hemiscyllium punctatum</name>
    <dbReference type="NCBI Taxonomy" id="137246"/>
    <lineage>
        <taxon>Eukaryota</taxon>
        <taxon>Metazoa</taxon>
        <taxon>Chordata</taxon>
        <taxon>Craniata</taxon>
        <taxon>Vertebrata</taxon>
        <taxon>Chondrichthyes</taxon>
        <taxon>Elasmobranchii</taxon>
        <taxon>Galeomorphii</taxon>
        <taxon>Galeoidea</taxon>
        <taxon>Orectolobiformes</taxon>
        <taxon>Hemiscylliidae</taxon>
        <taxon>Chiloscyllium</taxon>
    </lineage>
</organism>
<keyword evidence="6" id="KW-1185">Reference proteome</keyword>
<dbReference type="GO" id="GO:0000978">
    <property type="term" value="F:RNA polymerase II cis-regulatory region sequence-specific DNA binding"/>
    <property type="evidence" value="ECO:0007669"/>
    <property type="project" value="TreeGrafter"/>
</dbReference>
<dbReference type="OrthoDB" id="690068at2759"/>
<dbReference type="GO" id="GO:0005634">
    <property type="term" value="C:nucleus"/>
    <property type="evidence" value="ECO:0007669"/>
    <property type="project" value="UniProtKB-SubCell"/>
</dbReference>